<dbReference type="SUPFAM" id="SSF55383">
    <property type="entry name" value="Copper amine oxidase, domain N"/>
    <property type="match status" value="1"/>
</dbReference>
<dbReference type="Proteomes" id="UP000236910">
    <property type="component" value="Unassembled WGS sequence"/>
</dbReference>
<evidence type="ECO:0000313" key="3">
    <source>
        <dbReference type="Proteomes" id="UP000236910"/>
    </source>
</evidence>
<sequence>VEKLGGFVTWDAINRVVSIQIDKKTIELQIGNSIAKVNGKEVAIDPTNPYIKPLIINDRTMIPVRFVAEQIGCSITWNDRERKITIEYLMP</sequence>
<dbReference type="AlphaFoldDB" id="A0A2J6X5K2"/>
<dbReference type="InterPro" id="IPR036582">
    <property type="entry name" value="Mao_N_sf"/>
</dbReference>
<dbReference type="EMBL" id="PNIX01000271">
    <property type="protein sequence ID" value="PMP81906.1"/>
    <property type="molecule type" value="Genomic_DNA"/>
</dbReference>
<feature type="domain" description="Copper amine oxidase-like N-terminal" evidence="1">
    <location>
        <begin position="2"/>
        <end position="86"/>
    </location>
</feature>
<reference evidence="2 3" key="1">
    <citation type="submission" date="2018-01" db="EMBL/GenBank/DDBJ databases">
        <title>Metagenomic assembled genomes from two thermal pools in the Uzon Caldera, Kamchatka, Russia.</title>
        <authorList>
            <person name="Wilkins L."/>
            <person name="Ettinger C."/>
        </authorList>
    </citation>
    <scope>NUCLEOTIDE SEQUENCE [LARGE SCALE GENOMIC DNA]</scope>
    <source>
        <strain evidence="2">ARK-10</strain>
    </source>
</reference>
<evidence type="ECO:0000259" key="1">
    <source>
        <dbReference type="Pfam" id="PF07833"/>
    </source>
</evidence>
<dbReference type="Pfam" id="PF07833">
    <property type="entry name" value="Cu_amine_oxidN1"/>
    <property type="match status" value="1"/>
</dbReference>
<protein>
    <submittedName>
        <fullName evidence="2">Copper amine oxidase</fullName>
    </submittedName>
</protein>
<name>A0A2J6X5K2_9BACT</name>
<accession>A0A2J6X5K2</accession>
<comment type="caution">
    <text evidence="2">The sequence shown here is derived from an EMBL/GenBank/DDBJ whole genome shotgun (WGS) entry which is preliminary data.</text>
</comment>
<dbReference type="Gene3D" id="3.30.457.10">
    <property type="entry name" value="Copper amine oxidase-like, N-terminal domain"/>
    <property type="match status" value="1"/>
</dbReference>
<proteinExistence type="predicted"/>
<organism evidence="2 3">
    <name type="scientific">Caldisericum exile</name>
    <dbReference type="NCBI Taxonomy" id="693075"/>
    <lineage>
        <taxon>Bacteria</taxon>
        <taxon>Pseudomonadati</taxon>
        <taxon>Caldisericota/Cryosericota group</taxon>
        <taxon>Caldisericota</taxon>
        <taxon>Caldisericia</taxon>
        <taxon>Caldisericales</taxon>
        <taxon>Caldisericaceae</taxon>
        <taxon>Caldisericum</taxon>
    </lineage>
</organism>
<feature type="non-terminal residue" evidence="2">
    <location>
        <position position="1"/>
    </location>
</feature>
<evidence type="ECO:0000313" key="2">
    <source>
        <dbReference type="EMBL" id="PMP81906.1"/>
    </source>
</evidence>
<dbReference type="InterPro" id="IPR012854">
    <property type="entry name" value="Cu_amine_oxidase-like_N"/>
</dbReference>
<gene>
    <name evidence="2" type="ORF">C0175_04585</name>
</gene>